<evidence type="ECO:0000256" key="14">
    <source>
        <dbReference type="PROSITE-ProRule" id="PRU10144"/>
    </source>
</evidence>
<dbReference type="InterPro" id="IPR000531">
    <property type="entry name" value="Beta-barrel_TonB"/>
</dbReference>
<keyword evidence="18" id="KW-1185">Reference proteome</keyword>
<evidence type="ECO:0000256" key="12">
    <source>
        <dbReference type="ARBA" id="ARBA00023237"/>
    </source>
</evidence>
<dbReference type="GO" id="GO:0044718">
    <property type="term" value="P:siderophore transmembrane transport"/>
    <property type="evidence" value="ECO:0007669"/>
    <property type="project" value="TreeGrafter"/>
</dbReference>
<evidence type="ECO:0000313" key="18">
    <source>
        <dbReference type="Proteomes" id="UP000185739"/>
    </source>
</evidence>
<dbReference type="SMART" id="SM00965">
    <property type="entry name" value="STN"/>
    <property type="match status" value="1"/>
</dbReference>
<dbReference type="RefSeq" id="WP_083945162.1">
    <property type="nucleotide sequence ID" value="NZ_CP018839.1"/>
</dbReference>
<dbReference type="Pfam" id="PF00593">
    <property type="entry name" value="TonB_dep_Rec_b-barrel"/>
    <property type="match status" value="1"/>
</dbReference>
<feature type="short sequence motif" description="TonB C-terminal box" evidence="14">
    <location>
        <begin position="769"/>
        <end position="786"/>
    </location>
</feature>
<comment type="subcellular location">
    <subcellularLocation>
        <location evidence="1 13">Cell outer membrane</location>
        <topology evidence="1 13">Multi-pass membrane protein</topology>
    </subcellularLocation>
</comment>
<evidence type="ECO:0000256" key="6">
    <source>
        <dbReference type="ARBA" id="ARBA00022692"/>
    </source>
</evidence>
<dbReference type="CDD" id="cd01347">
    <property type="entry name" value="ligand_gated_channel"/>
    <property type="match status" value="1"/>
</dbReference>
<keyword evidence="8" id="KW-0408">Iron</keyword>
<proteinExistence type="inferred from homology"/>
<dbReference type="GO" id="GO:0009279">
    <property type="term" value="C:cell outer membrane"/>
    <property type="evidence" value="ECO:0007669"/>
    <property type="project" value="UniProtKB-SubCell"/>
</dbReference>
<keyword evidence="4 13" id="KW-1134">Transmembrane beta strand</keyword>
<evidence type="ECO:0000256" key="10">
    <source>
        <dbReference type="ARBA" id="ARBA00023136"/>
    </source>
</evidence>
<keyword evidence="10 13" id="KW-0472">Membrane</keyword>
<dbReference type="InterPro" id="IPR010917">
    <property type="entry name" value="TonB_rcpt_CS"/>
</dbReference>
<evidence type="ECO:0000259" key="16">
    <source>
        <dbReference type="SMART" id="SM00965"/>
    </source>
</evidence>
<dbReference type="InterPro" id="IPR012910">
    <property type="entry name" value="Plug_dom"/>
</dbReference>
<feature type="domain" description="Secretin/TonB short N-terminal" evidence="16">
    <location>
        <begin position="39"/>
        <end position="90"/>
    </location>
</feature>
<dbReference type="Gene3D" id="2.170.130.10">
    <property type="entry name" value="TonB-dependent receptor, plug domain"/>
    <property type="match status" value="1"/>
</dbReference>
<evidence type="ECO:0000256" key="4">
    <source>
        <dbReference type="ARBA" id="ARBA00022452"/>
    </source>
</evidence>
<keyword evidence="5" id="KW-0406">Ion transport</keyword>
<accession>A0A1L6FAK6</accession>
<evidence type="ECO:0000256" key="7">
    <source>
        <dbReference type="ARBA" id="ARBA00022729"/>
    </source>
</evidence>
<evidence type="ECO:0000256" key="2">
    <source>
        <dbReference type="ARBA" id="ARBA00009810"/>
    </source>
</evidence>
<comment type="similarity">
    <text evidence="2 13 15">Belongs to the TonB-dependent receptor family.</text>
</comment>
<dbReference type="PROSITE" id="PS01156">
    <property type="entry name" value="TONB_DEPENDENT_REC_2"/>
    <property type="match status" value="1"/>
</dbReference>
<dbReference type="InterPro" id="IPR011662">
    <property type="entry name" value="Secretin/TonB_short_N"/>
</dbReference>
<evidence type="ECO:0000256" key="15">
    <source>
        <dbReference type="RuleBase" id="RU003357"/>
    </source>
</evidence>
<keyword evidence="11 17" id="KW-0675">Receptor</keyword>
<evidence type="ECO:0000256" key="5">
    <source>
        <dbReference type="ARBA" id="ARBA00022496"/>
    </source>
</evidence>
<sequence length="786" mass="86283">MPAAPALAEDPPASAARNYTIAPGTLEDVLTHFAAAAGIPFSFDPALVANRRSGGINGAYTGEEGLRLLLRGSGLTVQPSSDGGYTLVKAPQAQASAAKATPPEDMTKLEAVTVSATRGGSVAGATPQKVTVIDREEIERQLQITADRGQVLGNLIPGYTPSRQKLVNSGETFRGRKVLFMVDGVPQSTPLRDDSRDGYTIDLSMVERIEVIHGASAEHGLGATGGIINYVTKQARAGEFNQRAAVHMSADDGLHSEGLGYKLDYQVSGRRGDWDYLAGATLHERGIFFDGAGRTIGVDPFGSGDIQDSTSYDLFGKLGYWLGDNQYLGFSVNRFELESNHDYANVPGDRAEGIPATSRRGDPPNDPPFNNATTVNLSYVHGDWWGNQLDTQLYHQRYRGQFGTHPTAFPYFDAAGNKRLDHSRTESDKVGGKFTLSREGLFNGHLKLTTGIDLVQDSTQQVLVQTGRTYVPESVLRNAAAFLQGDIKVTDALSLHPGVRYERARIDVDTYHTLDRKNVNQDKVEVGGGSPHFSETLVKAGAIYRFTGRVQVFANYSEGFGIPDVGRVLRSISTPGQDVDSLIQLKPIVTDNRELGLRLSGNRYKFEISYYESNSDLGERLVQEGVHFTGQREKVEIRGVDVSGNLRLNDAHTLGLIYAFNEGKSDTDGDGRVDTELDGANIAPQRLTLQWQANWNERLSSFVQATRYFDKIFHDQTNPNLRRFDGYHLVDASLSYRLPAGRASFGIENLLDEKYITWYSQTTRDGNDQFFSGRGRTFTVGYELDF</sequence>
<dbReference type="Proteomes" id="UP000185739">
    <property type="component" value="Chromosome"/>
</dbReference>
<keyword evidence="5" id="KW-0410">Iron transport</keyword>
<dbReference type="KEGG" id="tcl:Tchl_1095"/>
<dbReference type="STRING" id="96773.Tchl_1095"/>
<evidence type="ECO:0000256" key="1">
    <source>
        <dbReference type="ARBA" id="ARBA00004571"/>
    </source>
</evidence>
<dbReference type="Pfam" id="PF07660">
    <property type="entry name" value="STN"/>
    <property type="match status" value="1"/>
</dbReference>
<dbReference type="EMBL" id="CP018839">
    <property type="protein sequence ID" value="APR03954.1"/>
    <property type="molecule type" value="Genomic_DNA"/>
</dbReference>
<gene>
    <name evidence="17" type="ORF">Tchl_1095</name>
</gene>
<dbReference type="PANTHER" id="PTHR30069">
    <property type="entry name" value="TONB-DEPENDENT OUTER MEMBRANE RECEPTOR"/>
    <property type="match status" value="1"/>
</dbReference>
<dbReference type="SUPFAM" id="SSF56935">
    <property type="entry name" value="Porins"/>
    <property type="match status" value="1"/>
</dbReference>
<dbReference type="InterPro" id="IPR036942">
    <property type="entry name" value="Beta-barrel_TonB_sf"/>
</dbReference>
<name>A0A1L6FAK6_9RHOO</name>
<protein>
    <submittedName>
        <fullName evidence="17">TonB-dependent receptor</fullName>
    </submittedName>
</protein>
<dbReference type="AlphaFoldDB" id="A0A1L6FAK6"/>
<dbReference type="PROSITE" id="PS52016">
    <property type="entry name" value="TONB_DEPENDENT_REC_3"/>
    <property type="match status" value="1"/>
</dbReference>
<evidence type="ECO:0000256" key="13">
    <source>
        <dbReference type="PROSITE-ProRule" id="PRU01360"/>
    </source>
</evidence>
<organism evidence="17 18">
    <name type="scientific">Thauera chlorobenzoica</name>
    <dbReference type="NCBI Taxonomy" id="96773"/>
    <lineage>
        <taxon>Bacteria</taxon>
        <taxon>Pseudomonadati</taxon>
        <taxon>Pseudomonadota</taxon>
        <taxon>Betaproteobacteria</taxon>
        <taxon>Rhodocyclales</taxon>
        <taxon>Zoogloeaceae</taxon>
        <taxon>Thauera</taxon>
    </lineage>
</organism>
<keyword evidence="7" id="KW-0732">Signal</keyword>
<evidence type="ECO:0000256" key="8">
    <source>
        <dbReference type="ARBA" id="ARBA00023004"/>
    </source>
</evidence>
<keyword evidence="9 15" id="KW-0798">TonB box</keyword>
<dbReference type="PANTHER" id="PTHR30069:SF42">
    <property type="entry name" value="FERRIC AEROBACTIN RECEPTOR"/>
    <property type="match status" value="1"/>
</dbReference>
<keyword evidence="6 13" id="KW-0812">Transmembrane</keyword>
<dbReference type="InterPro" id="IPR037066">
    <property type="entry name" value="Plug_dom_sf"/>
</dbReference>
<keyword evidence="12 13" id="KW-0998">Cell outer membrane</keyword>
<dbReference type="OrthoDB" id="8670144at2"/>
<evidence type="ECO:0000313" key="17">
    <source>
        <dbReference type="EMBL" id="APR03954.1"/>
    </source>
</evidence>
<dbReference type="InterPro" id="IPR039426">
    <property type="entry name" value="TonB-dep_rcpt-like"/>
</dbReference>
<dbReference type="GO" id="GO:0015344">
    <property type="term" value="F:siderophore uptake transmembrane transporter activity"/>
    <property type="evidence" value="ECO:0007669"/>
    <property type="project" value="TreeGrafter"/>
</dbReference>
<evidence type="ECO:0000256" key="3">
    <source>
        <dbReference type="ARBA" id="ARBA00022448"/>
    </source>
</evidence>
<dbReference type="Pfam" id="PF07715">
    <property type="entry name" value="Plug"/>
    <property type="match status" value="1"/>
</dbReference>
<keyword evidence="3 13" id="KW-0813">Transport</keyword>
<evidence type="ECO:0000256" key="11">
    <source>
        <dbReference type="ARBA" id="ARBA00023170"/>
    </source>
</evidence>
<reference evidence="17 18" key="1">
    <citation type="submission" date="2016-12" db="EMBL/GenBank/DDBJ databases">
        <title>Complete genome sequence of Thauera chlorobenzoica, a Betaproteobacterium degrading haloaromatics anaerobically to CO2 and halides.</title>
        <authorList>
            <person name="Goris T."/>
            <person name="Mergelsberg M."/>
            <person name="Boll M."/>
        </authorList>
    </citation>
    <scope>NUCLEOTIDE SEQUENCE [LARGE SCALE GENOMIC DNA]</scope>
    <source>
        <strain evidence="17 18">3CB1</strain>
    </source>
</reference>
<dbReference type="Gene3D" id="2.40.170.20">
    <property type="entry name" value="TonB-dependent receptor, beta-barrel domain"/>
    <property type="match status" value="1"/>
</dbReference>
<dbReference type="Gene3D" id="3.55.50.30">
    <property type="match status" value="1"/>
</dbReference>
<evidence type="ECO:0000256" key="9">
    <source>
        <dbReference type="ARBA" id="ARBA00023077"/>
    </source>
</evidence>